<dbReference type="CDD" id="cd03801">
    <property type="entry name" value="GT4_PimA-like"/>
    <property type="match status" value="1"/>
</dbReference>
<reference evidence="2 3" key="1">
    <citation type="submission" date="2021-02" db="EMBL/GenBank/DDBJ databases">
        <authorList>
            <person name="Park J.-S."/>
        </authorList>
    </citation>
    <scope>NUCLEOTIDE SEQUENCE [LARGE SCALE GENOMIC DNA]</scope>
    <source>
        <strain evidence="2 3">188UL20-2</strain>
    </source>
</reference>
<dbReference type="RefSeq" id="WP_205158673.1">
    <property type="nucleotide sequence ID" value="NZ_JAFEUM010000004.1"/>
</dbReference>
<organism evidence="2 3">
    <name type="scientific">Vibrio ulleungensis</name>
    <dbReference type="NCBI Taxonomy" id="2807619"/>
    <lineage>
        <taxon>Bacteria</taxon>
        <taxon>Pseudomonadati</taxon>
        <taxon>Pseudomonadota</taxon>
        <taxon>Gammaproteobacteria</taxon>
        <taxon>Vibrionales</taxon>
        <taxon>Vibrionaceae</taxon>
        <taxon>Vibrio</taxon>
    </lineage>
</organism>
<comment type="caution">
    <text evidence="2">The sequence shown here is derived from an EMBL/GenBank/DDBJ whole genome shotgun (WGS) entry which is preliminary data.</text>
</comment>
<dbReference type="PANTHER" id="PTHR12526">
    <property type="entry name" value="GLYCOSYLTRANSFERASE"/>
    <property type="match status" value="1"/>
</dbReference>
<accession>A0ABS2HHU4</accession>
<proteinExistence type="predicted"/>
<gene>
    <name evidence="2" type="ORF">JQC93_11925</name>
</gene>
<dbReference type="EMBL" id="JAFEUM010000004">
    <property type="protein sequence ID" value="MBM7037113.1"/>
    <property type="molecule type" value="Genomic_DNA"/>
</dbReference>
<sequence>MTWNMDAMHKTKNILFVMNWPDNTGLMLKRAHQTYEHLAQSLKQFDISCFIAYPEVFQSYSGCALNVVQLDCNDFFGKRAEIKSFLKQNCIGTIVYIDPPLIWAANPFFRAWGVTPIAYVRYSHGFVHMRDYTPRTILKRAVHEIGLFSASKYIAITRIGQSKLTSSVGIPQRKVTYIRNGIDSSIFPIEVRKESISTVKNIVSVFQLRPQKNIFFLLRVIQSLSKRRNDICYTHVGGGEQLEDAIAYAKELGIEDRCEFVGASDNPIKYMRKADVFIHASLNENCSNAITEAMGCGTPVVAVKSDSALEQITPEIGVVVDDLDEEKYTQAIQKYLDDPLARQQAHLRGPERARNNFSIDSQSQGLERLLLQTLS</sequence>
<evidence type="ECO:0000313" key="3">
    <source>
        <dbReference type="Proteomes" id="UP000809621"/>
    </source>
</evidence>
<keyword evidence="3" id="KW-1185">Reference proteome</keyword>
<protein>
    <submittedName>
        <fullName evidence="2">Glycosyltransferase family 4 protein</fullName>
    </submittedName>
</protein>
<dbReference type="SUPFAM" id="SSF53756">
    <property type="entry name" value="UDP-Glycosyltransferase/glycogen phosphorylase"/>
    <property type="match status" value="1"/>
</dbReference>
<dbReference type="Pfam" id="PF00534">
    <property type="entry name" value="Glycos_transf_1"/>
    <property type="match status" value="1"/>
</dbReference>
<evidence type="ECO:0000313" key="2">
    <source>
        <dbReference type="EMBL" id="MBM7037113.1"/>
    </source>
</evidence>
<name>A0ABS2HHU4_9VIBR</name>
<feature type="domain" description="Glycosyl transferase family 1" evidence="1">
    <location>
        <begin position="197"/>
        <end position="345"/>
    </location>
</feature>
<dbReference type="Proteomes" id="UP000809621">
    <property type="component" value="Unassembled WGS sequence"/>
</dbReference>
<dbReference type="InterPro" id="IPR001296">
    <property type="entry name" value="Glyco_trans_1"/>
</dbReference>
<dbReference type="Gene3D" id="3.40.50.2000">
    <property type="entry name" value="Glycogen Phosphorylase B"/>
    <property type="match status" value="2"/>
</dbReference>
<evidence type="ECO:0000259" key="1">
    <source>
        <dbReference type="Pfam" id="PF00534"/>
    </source>
</evidence>